<dbReference type="InterPro" id="IPR000719">
    <property type="entry name" value="Prot_kinase_dom"/>
</dbReference>
<dbReference type="PROSITE" id="PS51456">
    <property type="entry name" value="MYOSIN_MOTOR"/>
    <property type="match status" value="1"/>
</dbReference>
<sequence>MKADNTNDLSQLEQLDNTITLKVLKTRYEKDIIYTNCGDILIALNPCKELPIFGENEHKKYDWHNFSKIPAPHVFNIAARAFRRMRETETDQVIIVSGESGAGKTESTKFMVKHFVHMCRSDKKELHEKIIKVNPLLEAFGNAKTHINHNSSRFAKYLELSFSETWDLTGVIIRDYMLEKSRVVHRSVNEGNFHAFYSLFHGASRETLEALSLDKNISSYRIMQSDPDSLIAEARYKEMYREQNKVLQQIQTDPQVVESLLAAIIHITEVRFVELPKVAGAADLMDLAPVVYASDLLGLKAEDLVEALVSTKIKIREEEIRRNKGLQLAAEGRDALAKALYERTFQWLVRQINTDLHPNRRGFGKVLNTSILDIAGFEKLPVNSLEQLCINIVNERLQNFMNERIFRFELQAYTDEGIDVGNVAFENNDVIISFLTKPRSGILAILDEQSTLQQGSDIAFVRHLTGIYKDSGIYIPPLADRPEFTVQHFAGKVLYNAAGFMEKNRDFLNPELKDCMKSSQDDFISDLFTVKRGPTGTISTTVYNYGKSRREMGEPVLPDRTSKREKQLADLRKSLSSNLIKNVKASGADVGLQQISPKKQQKTVVSHFKSSLMQLLDKMSRAEHLFIRCLKPNEDLRQNDFTDDVVSKQLKYNGISEMAKIRKMGFIYRRTHEEFLSRYGIAWPDIVQVQDKCLETAITDILKSGNIPEELKKDYRLGKTKVFMKERLVTWMEGMLYEVHKRKEEERRIREEEERKMKEEEERLRQEDEKRRKHQEEQRKLKEERCKHEENDQRRKLVEEVRRKHEEEKKLEGEKKEQQAKNDELGKSGKDNERCKVMEAVDEGQGNTNGRQSKKEELGKSRTVEEMEREQSRLKLGETTSEKRKVSFQLDNKSLIRIFRSALTDDEKNNFTTGELIGSGGFGRVYKVIDAGTQNEQFAVKQIAFCRNNEIKKVMDSLKKDVTMLRGLEHERIAKYHGWAEENCLFSIFLEYASNRSIEDYLKSNGPLKDNYALGLTRQILEGLAFLHARGIVHRDLKASNILLDGEMNIKLCDIGLSTTLETHTFASRGCTTSVGYSFWSSPELVKGKKYDVKTDIWSLGCTIIEVATAQRPWFPHPPYTALLRIGYDLSPLDVAQEHYPVSDVMKEFLYPMFHVDKKKRPSVQDLMSHSFLSL</sequence>
<feature type="compositionally biased region" description="Basic and acidic residues" evidence="14">
    <location>
        <begin position="743"/>
        <end position="839"/>
    </location>
</feature>
<keyword evidence="3" id="KW-0963">Cytoplasm</keyword>
<dbReference type="Proteomes" id="UP001195483">
    <property type="component" value="Unassembled WGS sequence"/>
</dbReference>
<dbReference type="Pfam" id="PF00063">
    <property type="entry name" value="Myosin_head"/>
    <property type="match status" value="1"/>
</dbReference>
<dbReference type="SMART" id="SM00220">
    <property type="entry name" value="S_TKc"/>
    <property type="match status" value="1"/>
</dbReference>
<dbReference type="GO" id="GO:0016459">
    <property type="term" value="C:myosin complex"/>
    <property type="evidence" value="ECO:0007669"/>
    <property type="project" value="UniProtKB-KW"/>
</dbReference>
<feature type="compositionally biased region" description="Basic and acidic residues" evidence="14">
    <location>
        <begin position="853"/>
        <end position="874"/>
    </location>
</feature>
<dbReference type="GO" id="GO:0042995">
    <property type="term" value="C:cell projection"/>
    <property type="evidence" value="ECO:0007669"/>
    <property type="project" value="UniProtKB-SubCell"/>
</dbReference>
<comment type="subcellular location">
    <subcellularLocation>
        <location evidence="2">Cell projection</location>
    </subcellularLocation>
    <subcellularLocation>
        <location evidence="1">Cytoplasm</location>
        <location evidence="1">Cytoskeleton</location>
    </subcellularLocation>
</comment>
<protein>
    <submittedName>
        <fullName evidence="17">Uncharacterized protein</fullName>
    </submittedName>
</protein>
<feature type="domain" description="Protein kinase" evidence="15">
    <location>
        <begin position="911"/>
        <end position="1173"/>
    </location>
</feature>
<proteinExistence type="inferred from homology"/>
<dbReference type="InterPro" id="IPR052409">
    <property type="entry name" value="Myosin-III_kinase_activity"/>
</dbReference>
<feature type="binding site" evidence="13">
    <location>
        <position position="941"/>
    </location>
    <ligand>
        <name>ATP</name>
        <dbReference type="ChEBI" id="CHEBI:30616"/>
    </ligand>
</feature>
<dbReference type="InterPro" id="IPR036961">
    <property type="entry name" value="Kinesin_motor_dom_sf"/>
</dbReference>
<evidence type="ECO:0000256" key="11">
    <source>
        <dbReference type="ARBA" id="ARBA00023273"/>
    </source>
</evidence>
<dbReference type="InterPro" id="IPR017441">
    <property type="entry name" value="Protein_kinase_ATP_BS"/>
</dbReference>
<keyword evidence="10" id="KW-0206">Cytoskeleton</keyword>
<evidence type="ECO:0000256" key="12">
    <source>
        <dbReference type="PROSITE-ProRule" id="PRU00782"/>
    </source>
</evidence>
<dbReference type="InterPro" id="IPR027417">
    <property type="entry name" value="P-loop_NTPase"/>
</dbReference>
<keyword evidence="18" id="KW-1185">Reference proteome</keyword>
<feature type="region of interest" description="Actin-binding" evidence="12">
    <location>
        <begin position="612"/>
        <end position="634"/>
    </location>
</feature>
<evidence type="ECO:0000256" key="4">
    <source>
        <dbReference type="ARBA" id="ARBA00022737"/>
    </source>
</evidence>
<dbReference type="Gene3D" id="1.20.58.530">
    <property type="match status" value="1"/>
</dbReference>
<dbReference type="SUPFAM" id="SSF56112">
    <property type="entry name" value="Protein kinase-like (PK-like)"/>
    <property type="match status" value="1"/>
</dbReference>
<reference evidence="17" key="2">
    <citation type="journal article" date="2021" name="Genome Biol. Evol.">
        <title>Developing a high-quality reference genome for a parasitic bivalve with doubly uniparental inheritance (Bivalvia: Unionida).</title>
        <authorList>
            <person name="Smith C.H."/>
        </authorList>
    </citation>
    <scope>NUCLEOTIDE SEQUENCE</scope>
    <source>
        <strain evidence="17">CHS0354</strain>
        <tissue evidence="17">Mantle</tissue>
    </source>
</reference>
<gene>
    <name evidence="17" type="ORF">CHS0354_040539</name>
</gene>
<dbReference type="GO" id="GO:0005524">
    <property type="term" value="F:ATP binding"/>
    <property type="evidence" value="ECO:0007669"/>
    <property type="project" value="UniProtKB-UniRule"/>
</dbReference>
<evidence type="ECO:0000256" key="1">
    <source>
        <dbReference type="ARBA" id="ARBA00004245"/>
    </source>
</evidence>
<dbReference type="Gene3D" id="3.40.850.10">
    <property type="entry name" value="Kinesin motor domain"/>
    <property type="match status" value="2"/>
</dbReference>
<dbReference type="PANTHER" id="PTHR46256:SF3">
    <property type="entry name" value="MYOSIN MOTOR DOMAIN-CONTAINING PROTEIN"/>
    <property type="match status" value="1"/>
</dbReference>
<organism evidence="17 18">
    <name type="scientific">Potamilus streckersoni</name>
    <dbReference type="NCBI Taxonomy" id="2493646"/>
    <lineage>
        <taxon>Eukaryota</taxon>
        <taxon>Metazoa</taxon>
        <taxon>Spiralia</taxon>
        <taxon>Lophotrochozoa</taxon>
        <taxon>Mollusca</taxon>
        <taxon>Bivalvia</taxon>
        <taxon>Autobranchia</taxon>
        <taxon>Heteroconchia</taxon>
        <taxon>Palaeoheterodonta</taxon>
        <taxon>Unionida</taxon>
        <taxon>Unionoidea</taxon>
        <taxon>Unionidae</taxon>
        <taxon>Ambleminae</taxon>
        <taxon>Lampsilini</taxon>
        <taxon>Potamilus</taxon>
    </lineage>
</organism>
<dbReference type="EMBL" id="JAEAOA010002338">
    <property type="protein sequence ID" value="KAK3602472.1"/>
    <property type="molecule type" value="Genomic_DNA"/>
</dbReference>
<dbReference type="GO" id="GO:0030832">
    <property type="term" value="P:regulation of actin filament length"/>
    <property type="evidence" value="ECO:0007669"/>
    <property type="project" value="TreeGrafter"/>
</dbReference>
<evidence type="ECO:0000313" key="18">
    <source>
        <dbReference type="Proteomes" id="UP001195483"/>
    </source>
</evidence>
<comment type="similarity">
    <text evidence="12">Belongs to the TRAFAC class myosin-kinesin ATPase superfamily. Myosin family.</text>
</comment>
<feature type="domain" description="Myosin motor" evidence="16">
    <location>
        <begin position="4"/>
        <end position="737"/>
    </location>
</feature>
<dbReference type="PROSITE" id="PS50011">
    <property type="entry name" value="PROTEIN_KINASE_DOM"/>
    <property type="match status" value="1"/>
</dbReference>
<dbReference type="GO" id="GO:0004674">
    <property type="term" value="F:protein serine/threonine kinase activity"/>
    <property type="evidence" value="ECO:0007669"/>
    <property type="project" value="TreeGrafter"/>
</dbReference>
<evidence type="ECO:0000256" key="2">
    <source>
        <dbReference type="ARBA" id="ARBA00004316"/>
    </source>
</evidence>
<reference evidence="17" key="1">
    <citation type="journal article" date="2021" name="Genome Biol. Evol.">
        <title>A High-Quality Reference Genome for a Parasitic Bivalve with Doubly Uniparental Inheritance (Bivalvia: Unionida).</title>
        <authorList>
            <person name="Smith C.H."/>
        </authorList>
    </citation>
    <scope>NUCLEOTIDE SEQUENCE</scope>
    <source>
        <strain evidence="17">CHS0354</strain>
    </source>
</reference>
<evidence type="ECO:0000313" key="17">
    <source>
        <dbReference type="EMBL" id="KAK3602472.1"/>
    </source>
</evidence>
<keyword evidence="6 12" id="KW-0067">ATP-binding</keyword>
<evidence type="ECO:0000256" key="13">
    <source>
        <dbReference type="PROSITE-ProRule" id="PRU10141"/>
    </source>
</evidence>
<dbReference type="SMART" id="SM00242">
    <property type="entry name" value="MYSc"/>
    <property type="match status" value="1"/>
</dbReference>
<keyword evidence="7 12" id="KW-0518">Myosin</keyword>
<keyword evidence="4" id="KW-0677">Repeat</keyword>
<dbReference type="PROSITE" id="PS00108">
    <property type="entry name" value="PROTEIN_KINASE_ST"/>
    <property type="match status" value="1"/>
</dbReference>
<evidence type="ECO:0000259" key="16">
    <source>
        <dbReference type="PROSITE" id="PS51456"/>
    </source>
</evidence>
<dbReference type="Gene3D" id="1.10.10.820">
    <property type="match status" value="1"/>
</dbReference>
<dbReference type="Gene3D" id="1.10.510.10">
    <property type="entry name" value="Transferase(Phosphotransferase) domain 1"/>
    <property type="match status" value="1"/>
</dbReference>
<dbReference type="SUPFAM" id="SSF52540">
    <property type="entry name" value="P-loop containing nucleoside triphosphate hydrolases"/>
    <property type="match status" value="1"/>
</dbReference>
<keyword evidence="11" id="KW-0966">Cell projection</keyword>
<evidence type="ECO:0000256" key="7">
    <source>
        <dbReference type="ARBA" id="ARBA00023123"/>
    </source>
</evidence>
<dbReference type="AlphaFoldDB" id="A0AAE0T279"/>
<dbReference type="PANTHER" id="PTHR46256">
    <property type="entry name" value="AGAP011099-PA"/>
    <property type="match status" value="1"/>
</dbReference>
<keyword evidence="9 12" id="KW-0009">Actin-binding</keyword>
<dbReference type="InterPro" id="IPR011009">
    <property type="entry name" value="Kinase-like_dom_sf"/>
</dbReference>
<evidence type="ECO:0000256" key="6">
    <source>
        <dbReference type="ARBA" id="ARBA00022840"/>
    </source>
</evidence>
<dbReference type="GO" id="GO:0003779">
    <property type="term" value="F:actin binding"/>
    <property type="evidence" value="ECO:0007669"/>
    <property type="project" value="UniProtKB-KW"/>
</dbReference>
<evidence type="ECO:0000256" key="5">
    <source>
        <dbReference type="ARBA" id="ARBA00022741"/>
    </source>
</evidence>
<feature type="binding site" evidence="12">
    <location>
        <begin position="98"/>
        <end position="105"/>
    </location>
    <ligand>
        <name>ATP</name>
        <dbReference type="ChEBI" id="CHEBI:30616"/>
    </ligand>
</feature>
<dbReference type="GO" id="GO:0000146">
    <property type="term" value="F:microfilament motor activity"/>
    <property type="evidence" value="ECO:0007669"/>
    <property type="project" value="TreeGrafter"/>
</dbReference>
<evidence type="ECO:0000256" key="3">
    <source>
        <dbReference type="ARBA" id="ARBA00022490"/>
    </source>
</evidence>
<evidence type="ECO:0000256" key="14">
    <source>
        <dbReference type="SAM" id="MobiDB-lite"/>
    </source>
</evidence>
<dbReference type="PRINTS" id="PR00193">
    <property type="entry name" value="MYOSINHEAVY"/>
</dbReference>
<reference evidence="17" key="3">
    <citation type="submission" date="2023-05" db="EMBL/GenBank/DDBJ databases">
        <authorList>
            <person name="Smith C.H."/>
        </authorList>
    </citation>
    <scope>NUCLEOTIDE SEQUENCE</scope>
    <source>
        <strain evidence="17">CHS0354</strain>
        <tissue evidence="17">Mantle</tissue>
    </source>
</reference>
<keyword evidence="8 12" id="KW-0505">Motor protein</keyword>
<evidence type="ECO:0000256" key="9">
    <source>
        <dbReference type="ARBA" id="ARBA00023203"/>
    </source>
</evidence>
<dbReference type="Gene3D" id="1.20.120.720">
    <property type="entry name" value="Myosin VI head, motor domain, U50 subdomain"/>
    <property type="match status" value="1"/>
</dbReference>
<feature type="region of interest" description="Disordered" evidence="14">
    <location>
        <begin position="743"/>
        <end position="874"/>
    </location>
</feature>
<dbReference type="Gene3D" id="6.20.240.20">
    <property type="match status" value="1"/>
</dbReference>
<dbReference type="InterPro" id="IPR001609">
    <property type="entry name" value="Myosin_head_motor_dom-like"/>
</dbReference>
<evidence type="ECO:0000256" key="8">
    <source>
        <dbReference type="ARBA" id="ARBA00023175"/>
    </source>
</evidence>
<dbReference type="Pfam" id="PF00069">
    <property type="entry name" value="Pkinase"/>
    <property type="match status" value="1"/>
</dbReference>
<evidence type="ECO:0000259" key="15">
    <source>
        <dbReference type="PROSITE" id="PS50011"/>
    </source>
</evidence>
<dbReference type="InterPro" id="IPR008271">
    <property type="entry name" value="Ser/Thr_kinase_AS"/>
</dbReference>
<accession>A0AAE0T279</accession>
<comment type="caution">
    <text evidence="17">The sequence shown here is derived from an EMBL/GenBank/DDBJ whole genome shotgun (WGS) entry which is preliminary data.</text>
</comment>
<keyword evidence="5 12" id="KW-0547">Nucleotide-binding</keyword>
<evidence type="ECO:0000256" key="10">
    <source>
        <dbReference type="ARBA" id="ARBA00023212"/>
    </source>
</evidence>
<dbReference type="PROSITE" id="PS00107">
    <property type="entry name" value="PROTEIN_KINASE_ATP"/>
    <property type="match status" value="1"/>
</dbReference>
<name>A0AAE0T279_9BIVA</name>